<proteinExistence type="inferred from homology"/>
<sequence length="393" mass="43100">MRNLAEDKLPLDDNPEERLSTKSNLPADQQTTEQTKCEKCKRICFSLLIGQSLALLLGASGVCAALLARVNISLPLAQNLPHYTLLAVVFGSVTVYRCCRQAHLSSSPAGVSLEKNSDSLSHGLGQFKRAALFIMAGVMDVHAYWATLAAYAYTSVTSIQLLDCLSIPISMLLSFFILRYRYLWTHYVGAVICIVGACVMVTADVLASNQYPMDSYNLTINGATMDATRAIVLGDMLAIVGAILYGVSSVLQEYIIQKERATTYLTWCMLVGAMMSAIYCAALEHVQLTEIVNSATIHGQRLPRIAIAYFAGYVASMFFLDTLMAFTITRVSAVLINLSLLAADVYSLVAGLFLFHLKFHHLYFVSFALIITGLVFYAARNAKEQEKLSSESK</sequence>
<protein>
    <submittedName>
        <fullName evidence="10">Solute carrier family 35, member F1/2</fullName>
    </submittedName>
</protein>
<feature type="compositionally biased region" description="Polar residues" evidence="8">
    <location>
        <begin position="21"/>
        <end position="31"/>
    </location>
</feature>
<feature type="transmembrane region" description="Helical" evidence="9">
    <location>
        <begin position="159"/>
        <end position="180"/>
    </location>
</feature>
<comment type="similarity">
    <text evidence="2">Belongs to the SLC35F solute transporter family.</text>
</comment>
<feature type="transmembrane region" description="Helical" evidence="9">
    <location>
        <begin position="227"/>
        <end position="251"/>
    </location>
</feature>
<evidence type="ECO:0000256" key="1">
    <source>
        <dbReference type="ARBA" id="ARBA00004141"/>
    </source>
</evidence>
<evidence type="ECO:0000256" key="6">
    <source>
        <dbReference type="ARBA" id="ARBA00023136"/>
    </source>
</evidence>
<dbReference type="SUPFAM" id="SSF103481">
    <property type="entry name" value="Multidrug resistance efflux transporter EmrE"/>
    <property type="match status" value="1"/>
</dbReference>
<comment type="function">
    <text evidence="7">Putative solute transporter.</text>
</comment>
<dbReference type="AlphaFoldDB" id="A0A5J4NMB2"/>
<evidence type="ECO:0000256" key="9">
    <source>
        <dbReference type="SAM" id="Phobius"/>
    </source>
</evidence>
<evidence type="ECO:0000256" key="5">
    <source>
        <dbReference type="ARBA" id="ARBA00022989"/>
    </source>
</evidence>
<feature type="compositionally biased region" description="Basic and acidic residues" evidence="8">
    <location>
        <begin position="1"/>
        <end position="20"/>
    </location>
</feature>
<dbReference type="InterPro" id="IPR052221">
    <property type="entry name" value="SLC35F_Transporter"/>
</dbReference>
<keyword evidence="11" id="KW-1185">Reference proteome</keyword>
<gene>
    <name evidence="10" type="ORF">DEA37_0008645</name>
</gene>
<keyword evidence="6 9" id="KW-0472">Membrane</keyword>
<keyword evidence="3" id="KW-0813">Transport</keyword>
<dbReference type="GO" id="GO:0022857">
    <property type="term" value="F:transmembrane transporter activity"/>
    <property type="evidence" value="ECO:0007669"/>
    <property type="project" value="InterPro"/>
</dbReference>
<dbReference type="PANTHER" id="PTHR14233:SF4">
    <property type="entry name" value="SOLUTE CARRIER FAMILY 35 MEMBER F2"/>
    <property type="match status" value="1"/>
</dbReference>
<evidence type="ECO:0000256" key="8">
    <source>
        <dbReference type="SAM" id="MobiDB-lite"/>
    </source>
</evidence>
<comment type="subcellular location">
    <subcellularLocation>
        <location evidence="1">Membrane</location>
        <topology evidence="1">Multi-pass membrane protein</topology>
    </subcellularLocation>
</comment>
<dbReference type="GO" id="GO:0016020">
    <property type="term" value="C:membrane"/>
    <property type="evidence" value="ECO:0007669"/>
    <property type="project" value="UniProtKB-SubCell"/>
</dbReference>
<dbReference type="Pfam" id="PF06027">
    <property type="entry name" value="SLC35F"/>
    <property type="match status" value="2"/>
</dbReference>
<evidence type="ECO:0000256" key="7">
    <source>
        <dbReference type="ARBA" id="ARBA00037727"/>
    </source>
</evidence>
<evidence type="ECO:0000313" key="11">
    <source>
        <dbReference type="Proteomes" id="UP000324629"/>
    </source>
</evidence>
<evidence type="ECO:0000313" key="10">
    <source>
        <dbReference type="EMBL" id="KAA3676390.1"/>
    </source>
</evidence>
<evidence type="ECO:0000256" key="2">
    <source>
        <dbReference type="ARBA" id="ARBA00007863"/>
    </source>
</evidence>
<feature type="transmembrane region" description="Helical" evidence="9">
    <location>
        <begin position="187"/>
        <end position="207"/>
    </location>
</feature>
<feature type="transmembrane region" description="Helical" evidence="9">
    <location>
        <begin position="43"/>
        <end position="68"/>
    </location>
</feature>
<dbReference type="EMBL" id="QNGE01002013">
    <property type="protein sequence ID" value="KAA3676390.1"/>
    <property type="molecule type" value="Genomic_DNA"/>
</dbReference>
<feature type="transmembrane region" description="Helical" evidence="9">
    <location>
        <begin position="361"/>
        <end position="379"/>
    </location>
</feature>
<feature type="transmembrane region" description="Helical" evidence="9">
    <location>
        <begin position="130"/>
        <end position="153"/>
    </location>
</feature>
<keyword evidence="4 9" id="KW-0812">Transmembrane</keyword>
<accession>A0A5J4NMB2</accession>
<reference evidence="10 11" key="1">
    <citation type="journal article" date="2019" name="Gigascience">
        <title>Whole-genome sequence of the oriental lung fluke Paragonimus westermani.</title>
        <authorList>
            <person name="Oey H."/>
            <person name="Zakrzewski M."/>
            <person name="Narain K."/>
            <person name="Devi K.R."/>
            <person name="Agatsuma T."/>
            <person name="Nawaratna S."/>
            <person name="Gobert G.N."/>
            <person name="Jones M.K."/>
            <person name="Ragan M.A."/>
            <person name="McManus D.P."/>
            <person name="Krause L."/>
        </authorList>
    </citation>
    <scope>NUCLEOTIDE SEQUENCE [LARGE SCALE GENOMIC DNA]</scope>
    <source>
        <strain evidence="10 11">IND2009</strain>
    </source>
</reference>
<comment type="caution">
    <text evidence="10">The sequence shown here is derived from an EMBL/GenBank/DDBJ whole genome shotgun (WGS) entry which is preliminary data.</text>
</comment>
<dbReference type="Proteomes" id="UP000324629">
    <property type="component" value="Unassembled WGS sequence"/>
</dbReference>
<feature type="transmembrane region" description="Helical" evidence="9">
    <location>
        <begin position="80"/>
        <end position="99"/>
    </location>
</feature>
<evidence type="ECO:0000256" key="4">
    <source>
        <dbReference type="ARBA" id="ARBA00022692"/>
    </source>
</evidence>
<name>A0A5J4NMB2_9TREM</name>
<feature type="region of interest" description="Disordered" evidence="8">
    <location>
        <begin position="1"/>
        <end position="31"/>
    </location>
</feature>
<dbReference type="InterPro" id="IPR037185">
    <property type="entry name" value="EmrE-like"/>
</dbReference>
<keyword evidence="5 9" id="KW-1133">Transmembrane helix</keyword>
<dbReference type="PANTHER" id="PTHR14233">
    <property type="entry name" value="DUF914-RELATED"/>
    <property type="match status" value="1"/>
</dbReference>
<organism evidence="10 11">
    <name type="scientific">Paragonimus westermani</name>
    <dbReference type="NCBI Taxonomy" id="34504"/>
    <lineage>
        <taxon>Eukaryota</taxon>
        <taxon>Metazoa</taxon>
        <taxon>Spiralia</taxon>
        <taxon>Lophotrochozoa</taxon>
        <taxon>Platyhelminthes</taxon>
        <taxon>Trematoda</taxon>
        <taxon>Digenea</taxon>
        <taxon>Plagiorchiida</taxon>
        <taxon>Troglotremata</taxon>
        <taxon>Troglotrematidae</taxon>
        <taxon>Paragonimus</taxon>
    </lineage>
</organism>
<feature type="transmembrane region" description="Helical" evidence="9">
    <location>
        <begin position="333"/>
        <end position="355"/>
    </location>
</feature>
<dbReference type="InterPro" id="IPR009262">
    <property type="entry name" value="SLC35_F1/F2/F6"/>
</dbReference>
<evidence type="ECO:0000256" key="3">
    <source>
        <dbReference type="ARBA" id="ARBA00022448"/>
    </source>
</evidence>
<feature type="transmembrane region" description="Helical" evidence="9">
    <location>
        <begin position="306"/>
        <end position="326"/>
    </location>
</feature>
<feature type="transmembrane region" description="Helical" evidence="9">
    <location>
        <begin position="263"/>
        <end position="286"/>
    </location>
</feature>